<proteinExistence type="predicted"/>
<reference evidence="8 9" key="1">
    <citation type="submission" date="2007-05" db="EMBL/GenBank/DDBJ databases">
        <title>Complete sequence of chromosome of Acidiphilium cryptum JF-5.</title>
        <authorList>
            <consortium name="US DOE Joint Genome Institute"/>
            <person name="Copeland A."/>
            <person name="Lucas S."/>
            <person name="Lapidus A."/>
            <person name="Barry K."/>
            <person name="Detter J.C."/>
            <person name="Glavina del Rio T."/>
            <person name="Hammon N."/>
            <person name="Israni S."/>
            <person name="Dalin E."/>
            <person name="Tice H."/>
            <person name="Pitluck S."/>
            <person name="Sims D."/>
            <person name="Brettin T."/>
            <person name="Bruce D."/>
            <person name="Han C."/>
            <person name="Schmutz J."/>
            <person name="Larimer F."/>
            <person name="Land M."/>
            <person name="Hauser L."/>
            <person name="Kyrpides N."/>
            <person name="Kim E."/>
            <person name="Magnuson T."/>
            <person name="Richardson P."/>
        </authorList>
    </citation>
    <scope>NUCLEOTIDE SEQUENCE [LARGE SCALE GENOMIC DNA]</scope>
    <source>
        <strain evidence="8 9">JF-5</strain>
    </source>
</reference>
<dbReference type="EMBL" id="CP000697">
    <property type="protein sequence ID" value="ABQ32271.1"/>
    <property type="molecule type" value="Genomic_DNA"/>
</dbReference>
<feature type="domain" description="ABC3 transporter permease C-terminal" evidence="7">
    <location>
        <begin position="178"/>
        <end position="296"/>
    </location>
</feature>
<keyword evidence="9" id="KW-1185">Reference proteome</keyword>
<dbReference type="HOGENOM" id="CLU_067538_2_0_5"/>
<evidence type="ECO:0000256" key="1">
    <source>
        <dbReference type="ARBA" id="ARBA00004651"/>
    </source>
</evidence>
<dbReference type="RefSeq" id="WP_012040528.1">
    <property type="nucleotide sequence ID" value="NC_009484.1"/>
</dbReference>
<dbReference type="Proteomes" id="UP000000245">
    <property type="component" value="Chromosome"/>
</dbReference>
<keyword evidence="3 6" id="KW-0812">Transmembrane</keyword>
<sequence length="308" mass="30852">MARRRHASRADRIGLRAAMADRLLPFVVAAMSFLAALALAGSIAAGTLATRWLSGAQGLMTIEVSNPSAPAAAAGASRVDAVLQMVRAMPGLADARRLSDTELAGLLKPWLGAAADDGSLPIALPAIIVVHATTGAADPASIATVLDRAAPGTLVDSGSRWADRLAELTASIRASAAAILVIVALVAASVVAVAVRAGLAQRREAIEIIHGLGALDSDIANQFAGRAMRLAAVGGLIGGLAAPPVLAWLGHLAAGLIIAAPPSAGGSGGLAGLPPLLVATPVIFTLAAALIGWIAAQVTVRGWLRRLT</sequence>
<dbReference type="KEGG" id="acr:Acry_3083"/>
<dbReference type="GO" id="GO:0032153">
    <property type="term" value="C:cell division site"/>
    <property type="evidence" value="ECO:0007669"/>
    <property type="project" value="TreeGrafter"/>
</dbReference>
<dbReference type="InterPro" id="IPR004513">
    <property type="entry name" value="FtsX"/>
</dbReference>
<comment type="subcellular location">
    <subcellularLocation>
        <location evidence="1">Cell membrane</location>
        <topology evidence="1">Multi-pass membrane protein</topology>
    </subcellularLocation>
</comment>
<keyword evidence="5 6" id="KW-0472">Membrane</keyword>
<feature type="transmembrane region" description="Helical" evidence="6">
    <location>
        <begin position="230"/>
        <end position="260"/>
    </location>
</feature>
<evidence type="ECO:0000256" key="4">
    <source>
        <dbReference type="ARBA" id="ARBA00022989"/>
    </source>
</evidence>
<accession>A5G339</accession>
<dbReference type="InterPro" id="IPR003838">
    <property type="entry name" value="ABC3_permease_C"/>
</dbReference>
<evidence type="ECO:0000256" key="2">
    <source>
        <dbReference type="ARBA" id="ARBA00022475"/>
    </source>
</evidence>
<dbReference type="GO" id="GO:0016020">
    <property type="term" value="C:membrane"/>
    <property type="evidence" value="ECO:0007669"/>
    <property type="project" value="InterPro"/>
</dbReference>
<protein>
    <recommendedName>
        <fullName evidence="7">ABC3 transporter permease C-terminal domain-containing protein</fullName>
    </recommendedName>
</protein>
<keyword evidence="4 6" id="KW-1133">Transmembrane helix</keyword>
<evidence type="ECO:0000256" key="6">
    <source>
        <dbReference type="SAM" id="Phobius"/>
    </source>
</evidence>
<dbReference type="eggNOG" id="COG2177">
    <property type="taxonomic scope" value="Bacteria"/>
</dbReference>
<feature type="transmembrane region" description="Helical" evidence="6">
    <location>
        <begin position="272"/>
        <end position="296"/>
    </location>
</feature>
<keyword evidence="2" id="KW-1003">Cell membrane</keyword>
<gene>
    <name evidence="8" type="ordered locus">Acry_3083</name>
</gene>
<evidence type="ECO:0000313" key="9">
    <source>
        <dbReference type="Proteomes" id="UP000000245"/>
    </source>
</evidence>
<dbReference type="AlphaFoldDB" id="A5G339"/>
<organism evidence="8 9">
    <name type="scientific">Acidiphilium cryptum (strain JF-5)</name>
    <dbReference type="NCBI Taxonomy" id="349163"/>
    <lineage>
        <taxon>Bacteria</taxon>
        <taxon>Pseudomonadati</taxon>
        <taxon>Pseudomonadota</taxon>
        <taxon>Alphaproteobacteria</taxon>
        <taxon>Acetobacterales</taxon>
        <taxon>Acidocellaceae</taxon>
        <taxon>Acidiphilium</taxon>
    </lineage>
</organism>
<evidence type="ECO:0000256" key="3">
    <source>
        <dbReference type="ARBA" id="ARBA00022692"/>
    </source>
</evidence>
<dbReference type="STRING" id="349163.Acry_3083"/>
<dbReference type="PANTHER" id="PTHR47755">
    <property type="entry name" value="CELL DIVISION PROTEIN FTSX"/>
    <property type="match status" value="1"/>
</dbReference>
<evidence type="ECO:0000313" key="8">
    <source>
        <dbReference type="EMBL" id="ABQ32271.1"/>
    </source>
</evidence>
<feature type="transmembrane region" description="Helical" evidence="6">
    <location>
        <begin position="174"/>
        <end position="195"/>
    </location>
</feature>
<name>A5G339_ACICJ</name>
<dbReference type="GO" id="GO:0051301">
    <property type="term" value="P:cell division"/>
    <property type="evidence" value="ECO:0007669"/>
    <property type="project" value="InterPro"/>
</dbReference>
<dbReference type="PANTHER" id="PTHR47755:SF1">
    <property type="entry name" value="CELL DIVISION PROTEIN FTSX"/>
    <property type="match status" value="1"/>
</dbReference>
<dbReference type="Pfam" id="PF02687">
    <property type="entry name" value="FtsX"/>
    <property type="match status" value="1"/>
</dbReference>
<evidence type="ECO:0000259" key="7">
    <source>
        <dbReference type="Pfam" id="PF02687"/>
    </source>
</evidence>
<evidence type="ECO:0000256" key="5">
    <source>
        <dbReference type="ARBA" id="ARBA00023136"/>
    </source>
</evidence>